<accession>X1SPC3</accession>
<organism evidence="2">
    <name type="scientific">marine sediment metagenome</name>
    <dbReference type="NCBI Taxonomy" id="412755"/>
    <lineage>
        <taxon>unclassified sequences</taxon>
        <taxon>metagenomes</taxon>
        <taxon>ecological metagenomes</taxon>
    </lineage>
</organism>
<evidence type="ECO:0000313" key="2">
    <source>
        <dbReference type="EMBL" id="GAI94922.1"/>
    </source>
</evidence>
<sequence length="116" mass="12672">MVDPPYRTKNMMPGMVMGWPWGIDTIPSGWHLCDGTMGTPDYRNCFLVGAGDTYNPGDAGGQDSQVHNFTTDGHKHNTISGMDVGPGDTWEPWTTTETDSGTTDPADNRPQYKAMC</sequence>
<dbReference type="SUPFAM" id="SSF88874">
    <property type="entry name" value="Receptor-binding domain of short tail fibre protein gp12"/>
    <property type="match status" value="1"/>
</dbReference>
<feature type="region of interest" description="Disordered" evidence="1">
    <location>
        <begin position="56"/>
        <end position="116"/>
    </location>
</feature>
<feature type="compositionally biased region" description="Polar residues" evidence="1">
    <location>
        <begin position="62"/>
        <end position="71"/>
    </location>
</feature>
<dbReference type="EMBL" id="BARW01024702">
    <property type="protein sequence ID" value="GAI94922.1"/>
    <property type="molecule type" value="Genomic_DNA"/>
</dbReference>
<feature type="compositionally biased region" description="Low complexity" evidence="1">
    <location>
        <begin position="85"/>
        <end position="103"/>
    </location>
</feature>
<evidence type="ECO:0000256" key="1">
    <source>
        <dbReference type="SAM" id="MobiDB-lite"/>
    </source>
</evidence>
<comment type="caution">
    <text evidence="2">The sequence shown here is derived from an EMBL/GenBank/DDBJ whole genome shotgun (WGS) entry which is preliminary data.</text>
</comment>
<gene>
    <name evidence="2" type="ORF">S12H4_40672</name>
</gene>
<name>X1SPC3_9ZZZZ</name>
<dbReference type="AlphaFoldDB" id="X1SPC3"/>
<proteinExistence type="predicted"/>
<evidence type="ECO:0008006" key="3">
    <source>
        <dbReference type="Google" id="ProtNLM"/>
    </source>
</evidence>
<reference evidence="2" key="1">
    <citation type="journal article" date="2014" name="Front. Microbiol.">
        <title>High frequency of phylogenetically diverse reductive dehalogenase-homologous genes in deep subseafloor sedimentary metagenomes.</title>
        <authorList>
            <person name="Kawai M."/>
            <person name="Futagami T."/>
            <person name="Toyoda A."/>
            <person name="Takaki Y."/>
            <person name="Nishi S."/>
            <person name="Hori S."/>
            <person name="Arai W."/>
            <person name="Tsubouchi T."/>
            <person name="Morono Y."/>
            <person name="Uchiyama I."/>
            <person name="Ito T."/>
            <person name="Fujiyama A."/>
            <person name="Inagaki F."/>
            <person name="Takami H."/>
        </authorList>
    </citation>
    <scope>NUCLEOTIDE SEQUENCE</scope>
    <source>
        <strain evidence="2">Expedition CK06-06</strain>
    </source>
</reference>
<protein>
    <recommendedName>
        <fullName evidence="3">Phage tail collar domain-containing protein</fullName>
    </recommendedName>
</protein>